<reference evidence="2" key="1">
    <citation type="submission" date="2018-12" db="EMBL/GenBank/DDBJ databases">
        <authorList>
            <person name="Syme R.A."/>
            <person name="Farfan-Caceres L."/>
            <person name="Lichtenzveig J."/>
        </authorList>
    </citation>
    <scope>NUCLEOTIDE SEQUENCE</scope>
    <source>
        <strain evidence="2">Al4</strain>
    </source>
</reference>
<evidence type="ECO:0000256" key="1">
    <source>
        <dbReference type="SAM" id="MobiDB-lite"/>
    </source>
</evidence>
<dbReference type="EMBL" id="RZGK01000005">
    <property type="protein sequence ID" value="KAF9698948.1"/>
    <property type="molecule type" value="Genomic_DNA"/>
</dbReference>
<dbReference type="Proteomes" id="UP000651452">
    <property type="component" value="Unassembled WGS sequence"/>
</dbReference>
<dbReference type="PANTHER" id="PTHR42354">
    <property type="entry name" value="C2H2-TYPE DOMAIN-CONTAINING PROTEIN"/>
    <property type="match status" value="1"/>
</dbReference>
<evidence type="ECO:0000313" key="3">
    <source>
        <dbReference type="Proteomes" id="UP000651452"/>
    </source>
</evidence>
<protein>
    <submittedName>
        <fullName evidence="2">Uncharacterized protein</fullName>
    </submittedName>
</protein>
<dbReference type="OrthoDB" id="5309037at2759"/>
<accession>A0A8H7MKP2</accession>
<feature type="region of interest" description="Disordered" evidence="1">
    <location>
        <begin position="372"/>
        <end position="402"/>
    </location>
</feature>
<reference evidence="2" key="2">
    <citation type="submission" date="2020-09" db="EMBL/GenBank/DDBJ databases">
        <title>Reference genome assembly for Australian Ascochyta lentis isolate Al4.</title>
        <authorList>
            <person name="Lee R.C."/>
            <person name="Farfan-Caceres L.M."/>
            <person name="Debler J.W."/>
            <person name="Williams A.H."/>
            <person name="Henares B.M."/>
        </authorList>
    </citation>
    <scope>NUCLEOTIDE SEQUENCE</scope>
    <source>
        <strain evidence="2">Al4</strain>
    </source>
</reference>
<name>A0A8H7MKP2_9PLEO</name>
<organism evidence="2 3">
    <name type="scientific">Ascochyta lentis</name>
    <dbReference type="NCBI Taxonomy" id="205686"/>
    <lineage>
        <taxon>Eukaryota</taxon>
        <taxon>Fungi</taxon>
        <taxon>Dikarya</taxon>
        <taxon>Ascomycota</taxon>
        <taxon>Pezizomycotina</taxon>
        <taxon>Dothideomycetes</taxon>
        <taxon>Pleosporomycetidae</taxon>
        <taxon>Pleosporales</taxon>
        <taxon>Pleosporineae</taxon>
        <taxon>Didymellaceae</taxon>
        <taxon>Ascochyta</taxon>
    </lineage>
</organism>
<sequence>MGAPTHINESADVLQGLVYTLLEVFDAARDLYATLTTKDKRDYEIHLRSKGHPASRKLELIDDSAANGNRAILTDKLALLRRYEDGLRDVGSEFAVGDALSHVSLQSQVITLQGVLLTTFLYGPTSSESIQQQLSKVDAASHAAATTSVEILSALQHRLRAELRMIDYPTSRRGSLRAPSMPGSFHPDEDHSTALVSYKNPVQVRAGSPANTTILSRNWADMTGVDTRSSTSYGTRTDADSLYCTYASDLERHRSQQLCSSITHEPTPSCPHCRRTLHLSPGKAWEILKNDTGYERCFQVSNRFVVKCHRSGPDAGYACILCSRADDDVTICGDVKALVKHICEDHKTAQLKAEEDITEVVELALAERRRDSGLAHSTSRSSRRSASAGSRRRGSRPHAYDREVEAIEIRLPRRGA</sequence>
<proteinExistence type="predicted"/>
<keyword evidence="3" id="KW-1185">Reference proteome</keyword>
<gene>
    <name evidence="2" type="ORF">EKO04_002919</name>
</gene>
<dbReference type="AlphaFoldDB" id="A0A8H7MKP2"/>
<evidence type="ECO:0000313" key="2">
    <source>
        <dbReference type="EMBL" id="KAF9698948.1"/>
    </source>
</evidence>
<dbReference type="PANTHER" id="PTHR42354:SF1">
    <property type="entry name" value="C2H2-TYPE DOMAIN-CONTAINING PROTEIN"/>
    <property type="match status" value="1"/>
</dbReference>
<comment type="caution">
    <text evidence="2">The sequence shown here is derived from an EMBL/GenBank/DDBJ whole genome shotgun (WGS) entry which is preliminary data.</text>
</comment>